<feature type="transmembrane region" description="Helical" evidence="5">
    <location>
        <begin position="167"/>
        <end position="191"/>
    </location>
</feature>
<evidence type="ECO:0000256" key="4">
    <source>
        <dbReference type="ARBA" id="ARBA00023136"/>
    </source>
</evidence>
<dbReference type="PANTHER" id="PTHR31465">
    <property type="entry name" value="PROTEIN RTA1-RELATED"/>
    <property type="match status" value="1"/>
</dbReference>
<dbReference type="Proteomes" id="UP000663852">
    <property type="component" value="Unassembled WGS sequence"/>
</dbReference>
<accession>A0A815FAB9</accession>
<evidence type="ECO:0000256" key="1">
    <source>
        <dbReference type="ARBA" id="ARBA00004141"/>
    </source>
</evidence>
<evidence type="ECO:0000313" key="7">
    <source>
        <dbReference type="Proteomes" id="UP000663852"/>
    </source>
</evidence>
<dbReference type="EMBL" id="CAJNOJ010000237">
    <property type="protein sequence ID" value="CAF1323417.1"/>
    <property type="molecule type" value="Genomic_DNA"/>
</dbReference>
<dbReference type="InterPro" id="IPR007568">
    <property type="entry name" value="RTA1"/>
</dbReference>
<gene>
    <name evidence="6" type="ORF">EDS130_LOCUS31786</name>
</gene>
<organism evidence="6 7">
    <name type="scientific">Adineta ricciae</name>
    <name type="common">Rotifer</name>
    <dbReference type="NCBI Taxonomy" id="249248"/>
    <lineage>
        <taxon>Eukaryota</taxon>
        <taxon>Metazoa</taxon>
        <taxon>Spiralia</taxon>
        <taxon>Gnathifera</taxon>
        <taxon>Rotifera</taxon>
        <taxon>Eurotatoria</taxon>
        <taxon>Bdelloidea</taxon>
        <taxon>Adinetida</taxon>
        <taxon>Adinetidae</taxon>
        <taxon>Adineta</taxon>
    </lineage>
</organism>
<feature type="transmembrane region" description="Helical" evidence="5">
    <location>
        <begin position="128"/>
        <end position="147"/>
    </location>
</feature>
<dbReference type="Pfam" id="PF04479">
    <property type="entry name" value="RTA1"/>
    <property type="match status" value="1"/>
</dbReference>
<feature type="transmembrane region" description="Helical" evidence="5">
    <location>
        <begin position="85"/>
        <end position="108"/>
    </location>
</feature>
<proteinExistence type="predicted"/>
<dbReference type="GO" id="GO:0016020">
    <property type="term" value="C:membrane"/>
    <property type="evidence" value="ECO:0007669"/>
    <property type="project" value="UniProtKB-SubCell"/>
</dbReference>
<keyword evidence="2 5" id="KW-0812">Transmembrane</keyword>
<feature type="transmembrane region" description="Helical" evidence="5">
    <location>
        <begin position="31"/>
        <end position="50"/>
    </location>
</feature>
<dbReference type="AlphaFoldDB" id="A0A815FAB9"/>
<keyword evidence="3 5" id="KW-1133">Transmembrane helix</keyword>
<reference evidence="6" key="1">
    <citation type="submission" date="2021-02" db="EMBL/GenBank/DDBJ databases">
        <authorList>
            <person name="Nowell W R."/>
        </authorList>
    </citation>
    <scope>NUCLEOTIDE SEQUENCE</scope>
</reference>
<evidence type="ECO:0000256" key="5">
    <source>
        <dbReference type="SAM" id="Phobius"/>
    </source>
</evidence>
<sequence length="294" mass="33374">MPSVNTTLSYTPGGADDPSNPFHYMPSMPPAVVSLILFIFLFIALTVWVISKRTWYMIALLVGCVMEIIGYGTRLPLISQPVGQIPLYACMHACLILAPVFNAAIEYVLFGRLVHALGDHYSLIKPKLVAWIFIICDAFSLLIQSSGAGLLTAAKNDLEKARTGENILLAGLIINLVSFAIFCLQLFYFEYQIRKLPPVFLPESIYEKRWRRFLYAIYISSILVLIRQIYRVIEFAQGFTGYLAVHEVYFYIFDTIPIFFSAAIFIVYFPGNNYLPRNGKDTYNNNNVVIPEKF</sequence>
<comment type="caution">
    <text evidence="6">The sequence shown here is derived from an EMBL/GenBank/DDBJ whole genome shotgun (WGS) entry which is preliminary data.</text>
</comment>
<feature type="transmembrane region" description="Helical" evidence="5">
    <location>
        <begin position="250"/>
        <end position="270"/>
    </location>
</feature>
<comment type="subcellular location">
    <subcellularLocation>
        <location evidence="1">Membrane</location>
        <topology evidence="1">Multi-pass membrane protein</topology>
    </subcellularLocation>
</comment>
<feature type="transmembrane region" description="Helical" evidence="5">
    <location>
        <begin position="212"/>
        <end position="230"/>
    </location>
</feature>
<dbReference type="OrthoDB" id="3358017at2759"/>
<keyword evidence="4 5" id="KW-0472">Membrane</keyword>
<evidence type="ECO:0000256" key="2">
    <source>
        <dbReference type="ARBA" id="ARBA00022692"/>
    </source>
</evidence>
<dbReference type="PANTHER" id="PTHR31465:SF1">
    <property type="entry name" value="PROTEIN RTA1-RELATED"/>
    <property type="match status" value="1"/>
</dbReference>
<protein>
    <recommendedName>
        <fullName evidence="8">RTA1-like protein</fullName>
    </recommendedName>
</protein>
<feature type="transmembrane region" description="Helical" evidence="5">
    <location>
        <begin position="55"/>
        <end position="73"/>
    </location>
</feature>
<name>A0A815FAB9_ADIRI</name>
<evidence type="ECO:0000313" key="6">
    <source>
        <dbReference type="EMBL" id="CAF1323417.1"/>
    </source>
</evidence>
<evidence type="ECO:0008006" key="8">
    <source>
        <dbReference type="Google" id="ProtNLM"/>
    </source>
</evidence>
<evidence type="ECO:0000256" key="3">
    <source>
        <dbReference type="ARBA" id="ARBA00022989"/>
    </source>
</evidence>